<protein>
    <submittedName>
        <fullName evidence="1">Uncharacterized protein</fullName>
    </submittedName>
</protein>
<reference evidence="2" key="1">
    <citation type="journal article" date="2019" name="Int. J. Syst. Evol. Microbiol.">
        <title>The Global Catalogue of Microorganisms (GCM) 10K type strain sequencing project: providing services to taxonomists for standard genome sequencing and annotation.</title>
        <authorList>
            <consortium name="The Broad Institute Genomics Platform"/>
            <consortium name="The Broad Institute Genome Sequencing Center for Infectious Disease"/>
            <person name="Wu L."/>
            <person name="Ma J."/>
        </authorList>
    </citation>
    <scope>NUCLEOTIDE SEQUENCE [LARGE SCALE GENOMIC DNA]</scope>
    <source>
        <strain evidence="2">CCUG 39402</strain>
    </source>
</reference>
<evidence type="ECO:0000313" key="2">
    <source>
        <dbReference type="Proteomes" id="UP001596270"/>
    </source>
</evidence>
<dbReference type="Proteomes" id="UP001596270">
    <property type="component" value="Unassembled WGS sequence"/>
</dbReference>
<organism evidence="1 2">
    <name type="scientific">Polaromonas aquatica</name>
    <dbReference type="NCBI Taxonomy" id="332657"/>
    <lineage>
        <taxon>Bacteria</taxon>
        <taxon>Pseudomonadati</taxon>
        <taxon>Pseudomonadota</taxon>
        <taxon>Betaproteobacteria</taxon>
        <taxon>Burkholderiales</taxon>
        <taxon>Comamonadaceae</taxon>
        <taxon>Polaromonas</taxon>
    </lineage>
</organism>
<proteinExistence type="predicted"/>
<name>A0ABW1TTA0_9BURK</name>
<gene>
    <name evidence="1" type="ORF">ACFQND_02115</name>
</gene>
<sequence length="48" mass="5269">MNPIFPPAPGGRKKKRAVLQLTEIRWGFAQQGLLKDNGSVFFHFGAAA</sequence>
<dbReference type="EMBL" id="JBHSRS010000004">
    <property type="protein sequence ID" value="MFC6280028.1"/>
    <property type="molecule type" value="Genomic_DNA"/>
</dbReference>
<evidence type="ECO:0000313" key="1">
    <source>
        <dbReference type="EMBL" id="MFC6280028.1"/>
    </source>
</evidence>
<accession>A0ABW1TTA0</accession>
<keyword evidence="2" id="KW-1185">Reference proteome</keyword>
<comment type="caution">
    <text evidence="1">The sequence shown here is derived from an EMBL/GenBank/DDBJ whole genome shotgun (WGS) entry which is preliminary data.</text>
</comment>
<dbReference type="RefSeq" id="WP_371437992.1">
    <property type="nucleotide sequence ID" value="NZ_JBHSRS010000004.1"/>
</dbReference>